<dbReference type="KEGG" id="daf:Desaf_0511"/>
<protein>
    <recommendedName>
        <fullName evidence="3">GAF domain-containing protein</fullName>
    </recommendedName>
</protein>
<organism evidence="1 2">
    <name type="scientific">Desulfocurvibacter africanus subsp. africanus str. Walvis Bay</name>
    <dbReference type="NCBI Taxonomy" id="690850"/>
    <lineage>
        <taxon>Bacteria</taxon>
        <taxon>Pseudomonadati</taxon>
        <taxon>Thermodesulfobacteriota</taxon>
        <taxon>Desulfovibrionia</taxon>
        <taxon>Desulfovibrionales</taxon>
        <taxon>Desulfovibrionaceae</taxon>
        <taxon>Desulfocurvibacter</taxon>
    </lineage>
</organism>
<sequence>MPYLPSTHNALPPGALAKRESVRQRILELFAAAPREVQGSILGLFALARASLDFRRPELAAAERDVPVSDWPSLLALLTSVSLSGEASSGLPSAKRLEKRCAQLKRLHEHSLLMIEIMYELVNAGHEFPTGHDILEESAGILMRELGADLYVCRLRQPDGSWENIAADTARGQATPVFVRYMEETHPHHPVMRAVLGHDGDKAFIMSNNLRGSEAGGESLDCTPYQEGYRSRLSFILRDASHKAFGLIMLYDRREGYFRRYESGFLDDCAKIVSLTVERRLEAGQDALAKAAGGMAHVGNNVLGIIKNNVEIVAEELDEFKKEFGLGLADAEALEHNPAFHYLLSSLKVEQKVAYLNTALEGVQRLKRAIQRLNDSVHHPVIMPYTRQGEEVLDLEPERQTQLRGTVVHRTA</sequence>
<dbReference type="Proteomes" id="UP000007844">
    <property type="component" value="Chromosome"/>
</dbReference>
<evidence type="ECO:0000313" key="1">
    <source>
        <dbReference type="EMBL" id="EGJ48864.1"/>
    </source>
</evidence>
<evidence type="ECO:0000313" key="2">
    <source>
        <dbReference type="Proteomes" id="UP000007844"/>
    </source>
</evidence>
<dbReference type="EMBL" id="CP003221">
    <property type="protein sequence ID" value="EGJ48864.1"/>
    <property type="molecule type" value="Genomic_DNA"/>
</dbReference>
<dbReference type="eggNOG" id="ENOG5030182">
    <property type="taxonomic scope" value="Bacteria"/>
</dbReference>
<evidence type="ECO:0008006" key="3">
    <source>
        <dbReference type="Google" id="ProtNLM"/>
    </source>
</evidence>
<proteinExistence type="predicted"/>
<dbReference type="SUPFAM" id="SSF55781">
    <property type="entry name" value="GAF domain-like"/>
    <property type="match status" value="1"/>
</dbReference>
<keyword evidence="2" id="KW-1185">Reference proteome</keyword>
<reference evidence="1 2" key="1">
    <citation type="journal article" date="2011" name="J. Bacteriol.">
        <title>Genome sequence of the mercury-methylating and pleomorphic Desulfovibrio africanus Strain Walvis Bay.</title>
        <authorList>
            <person name="Brown S.D."/>
            <person name="Wall J.D."/>
            <person name="Kucken A.M."/>
            <person name="Gilmour C.C."/>
            <person name="Podar M."/>
            <person name="Brandt C.C."/>
            <person name="Teshima H."/>
            <person name="Detter J.C."/>
            <person name="Han C.S."/>
            <person name="Land M.L."/>
            <person name="Lucas S."/>
            <person name="Han J."/>
            <person name="Pennacchio L."/>
            <person name="Nolan M."/>
            <person name="Pitluck S."/>
            <person name="Woyke T."/>
            <person name="Goodwin L."/>
            <person name="Palumbo A.V."/>
            <person name="Elias D.A."/>
        </authorList>
    </citation>
    <scope>NUCLEOTIDE SEQUENCE [LARGE SCALE GENOMIC DNA]</scope>
    <source>
        <strain evidence="1 2">Walvis Bay</strain>
    </source>
</reference>
<dbReference type="AlphaFoldDB" id="F3YVQ6"/>
<gene>
    <name evidence="1" type="ORF">Desaf_0511</name>
</gene>
<dbReference type="HOGENOM" id="CLU_719106_0_0_7"/>
<name>F3YVQ6_DESAF</name>
<accession>F3YVQ6</accession>